<evidence type="ECO:0000313" key="7">
    <source>
        <dbReference type="EMBL" id="CYU65290.1"/>
    </source>
</evidence>
<dbReference type="EMBL" id="FIGZ01000003">
    <property type="protein sequence ID" value="CYU65290.1"/>
    <property type="molecule type" value="Genomic_DNA"/>
</dbReference>
<dbReference type="Pfam" id="PF03047">
    <property type="entry name" value="ComC"/>
    <property type="match status" value="1"/>
</dbReference>
<evidence type="ECO:0000256" key="3">
    <source>
        <dbReference type="ARBA" id="ARBA00009039"/>
    </source>
</evidence>
<evidence type="ECO:0000256" key="2">
    <source>
        <dbReference type="ARBA" id="ARBA00004613"/>
    </source>
</evidence>
<comment type="similarity">
    <text evidence="3">Belongs to the ComC family.</text>
</comment>
<dbReference type="RefSeq" id="WP_079396556.1">
    <property type="nucleotide sequence ID" value="NZ_CEEJ01000153.1"/>
</dbReference>
<organism evidence="7 8">
    <name type="scientific">Streptococcus suis</name>
    <dbReference type="NCBI Taxonomy" id="1307"/>
    <lineage>
        <taxon>Bacteria</taxon>
        <taxon>Bacillati</taxon>
        <taxon>Bacillota</taxon>
        <taxon>Bacilli</taxon>
        <taxon>Lactobacillales</taxon>
        <taxon>Streptococcaceae</taxon>
        <taxon>Streptococcus</taxon>
    </lineage>
</organism>
<accession>A0A0Z8ENS3</accession>
<reference evidence="7 8" key="1">
    <citation type="submission" date="2016-02" db="EMBL/GenBank/DDBJ databases">
        <authorList>
            <consortium name="Pathogen Informatics"/>
        </authorList>
    </citation>
    <scope>NUCLEOTIDE SEQUENCE [LARGE SCALE GENOMIC DNA]</scope>
    <source>
        <strain evidence="7 8">LSS44</strain>
    </source>
</reference>
<protein>
    <submittedName>
        <fullName evidence="7">Uncharacterized protein</fullName>
    </submittedName>
</protein>
<keyword evidence="6" id="KW-0178">Competence</keyword>
<comment type="subcellular location">
    <subcellularLocation>
        <location evidence="2">Secreted</location>
    </subcellularLocation>
</comment>
<proteinExistence type="inferred from homology"/>
<evidence type="ECO:0000256" key="1">
    <source>
        <dbReference type="ARBA" id="ARBA00002667"/>
    </source>
</evidence>
<dbReference type="InterPro" id="IPR004288">
    <property type="entry name" value="Competence_ComC"/>
</dbReference>
<dbReference type="Proteomes" id="UP000072083">
    <property type="component" value="Unassembled WGS sequence"/>
</dbReference>
<evidence type="ECO:0000256" key="6">
    <source>
        <dbReference type="ARBA" id="ARBA00023287"/>
    </source>
</evidence>
<keyword evidence="5" id="KW-0588">Pheromone</keyword>
<name>A0A0Z8ENS3_STRSU</name>
<evidence type="ECO:0000256" key="5">
    <source>
        <dbReference type="ARBA" id="ARBA00023044"/>
    </source>
</evidence>
<evidence type="ECO:0000313" key="8">
    <source>
        <dbReference type="Proteomes" id="UP000072083"/>
    </source>
</evidence>
<dbReference type="GO" id="GO:0005576">
    <property type="term" value="C:extracellular region"/>
    <property type="evidence" value="ECO:0007669"/>
    <property type="project" value="UniProtKB-SubCell"/>
</dbReference>
<evidence type="ECO:0000256" key="4">
    <source>
        <dbReference type="ARBA" id="ARBA00022525"/>
    </source>
</evidence>
<dbReference type="GO" id="GO:0030420">
    <property type="term" value="P:establishment of competence for transformation"/>
    <property type="evidence" value="ECO:0007669"/>
    <property type="project" value="UniProtKB-KW"/>
</dbReference>
<sequence length="49" mass="5491">MDNKQMISNYSTLSETDLETVNGGSDFLDKILGKHVRKSIPSEIVSTKY</sequence>
<keyword evidence="4" id="KW-0964">Secreted</keyword>
<comment type="function">
    <text evidence="1">Acts as a pheromone, induces cells to develop competence for genetic transformation.</text>
</comment>
<gene>
    <name evidence="7" type="ORF">ERS132406_00531</name>
</gene>
<dbReference type="AlphaFoldDB" id="A0A0Z8ENS3"/>
<dbReference type="GO" id="GO:0005186">
    <property type="term" value="F:pheromone activity"/>
    <property type="evidence" value="ECO:0007669"/>
    <property type="project" value="UniProtKB-KW"/>
</dbReference>